<evidence type="ECO:0000256" key="1">
    <source>
        <dbReference type="ARBA" id="ARBA00002319"/>
    </source>
</evidence>
<evidence type="ECO:0000256" key="5">
    <source>
        <dbReference type="ARBA" id="ARBA00012519"/>
    </source>
</evidence>
<protein>
    <recommendedName>
        <fullName evidence="5">D-glycero-beta-D-manno-heptose 1-phosphate adenylyltransferase</fullName>
        <ecNumber evidence="5">2.7.7.70</ecNumber>
    </recommendedName>
</protein>
<evidence type="ECO:0000256" key="3">
    <source>
        <dbReference type="ARBA" id="ARBA00004713"/>
    </source>
</evidence>
<comment type="subunit">
    <text evidence="4">Homodimer.</text>
</comment>
<proteinExistence type="inferred from homology"/>
<dbReference type="Gene3D" id="3.40.1190.20">
    <property type="match status" value="1"/>
</dbReference>
<evidence type="ECO:0000256" key="6">
    <source>
        <dbReference type="ARBA" id="ARBA00022679"/>
    </source>
</evidence>
<evidence type="ECO:0000256" key="7">
    <source>
        <dbReference type="ARBA" id="ARBA00022695"/>
    </source>
</evidence>
<dbReference type="NCBIfam" id="TIGR00125">
    <property type="entry name" value="cyt_tran_rel"/>
    <property type="match status" value="1"/>
</dbReference>
<evidence type="ECO:0000259" key="15">
    <source>
        <dbReference type="Pfam" id="PF01467"/>
    </source>
</evidence>
<keyword evidence="7" id="KW-0548">Nucleotidyltransferase</keyword>
<gene>
    <name evidence="16" type="ORF">MNBD_GAMMA16-2127</name>
</gene>
<dbReference type="EMBL" id="UOFO01000080">
    <property type="protein sequence ID" value="VAW85815.1"/>
    <property type="molecule type" value="Genomic_DNA"/>
</dbReference>
<keyword evidence="9 16" id="KW-0418">Kinase</keyword>
<dbReference type="GO" id="GO:0016773">
    <property type="term" value="F:phosphotransferase activity, alcohol group as acceptor"/>
    <property type="evidence" value="ECO:0007669"/>
    <property type="project" value="InterPro"/>
</dbReference>
<dbReference type="AlphaFoldDB" id="A0A3B0YXN4"/>
<feature type="domain" description="Carbohydrate kinase PfkB" evidence="14">
    <location>
        <begin position="14"/>
        <end position="306"/>
    </location>
</feature>
<evidence type="ECO:0000256" key="4">
    <source>
        <dbReference type="ARBA" id="ARBA00011738"/>
    </source>
</evidence>
<keyword evidence="12" id="KW-0119">Carbohydrate metabolism</keyword>
<evidence type="ECO:0000256" key="11">
    <source>
        <dbReference type="ARBA" id="ARBA00023268"/>
    </source>
</evidence>
<comment type="function">
    <text evidence="1">Catalyzes the phosphorylation of D-glycero-D-manno-heptose 7-phosphate at the C-1 position to selectively form D-glycero-beta-D-manno-heptose-1,7-bisphosphate.</text>
</comment>
<dbReference type="HAMAP" id="MF_01603">
    <property type="entry name" value="HldE"/>
    <property type="match status" value="1"/>
</dbReference>
<dbReference type="NCBIfam" id="TIGR02198">
    <property type="entry name" value="rfaE_dom_I"/>
    <property type="match status" value="1"/>
</dbReference>
<comment type="function">
    <text evidence="2">Catalyzes the ADP transfer from ATP to D-glycero-beta-D-manno-heptose 1-phosphate, yielding ADP-D-glycero-beta-D-manno-heptose.</text>
</comment>
<dbReference type="Pfam" id="PF01467">
    <property type="entry name" value="CTP_transf_like"/>
    <property type="match status" value="1"/>
</dbReference>
<dbReference type="InterPro" id="IPR002173">
    <property type="entry name" value="Carboh/pur_kinase_PfkB_CS"/>
</dbReference>
<evidence type="ECO:0000256" key="9">
    <source>
        <dbReference type="ARBA" id="ARBA00022777"/>
    </source>
</evidence>
<dbReference type="NCBIfam" id="TIGR02199">
    <property type="entry name" value="rfaE_dom_II"/>
    <property type="match status" value="1"/>
</dbReference>
<evidence type="ECO:0000256" key="10">
    <source>
        <dbReference type="ARBA" id="ARBA00022840"/>
    </source>
</evidence>
<comment type="pathway">
    <text evidence="3">Bacterial outer membrane biogenesis; LPS core biosynthesis.</text>
</comment>
<dbReference type="EC" id="2.7.7.70" evidence="5"/>
<dbReference type="PROSITE" id="PS00583">
    <property type="entry name" value="PFKB_KINASES_1"/>
    <property type="match status" value="1"/>
</dbReference>
<evidence type="ECO:0000256" key="13">
    <source>
        <dbReference type="ARBA" id="ARBA00047428"/>
    </source>
</evidence>
<sequence>MKVQLPKWNQAPAVLVVGDVMLDRYWYGDTSRISPEAPVPVVHVNEEEERVGGAGNVALNITALGGQAEVVGVVGEDEAATALTACLKQAGVVSRLVTHPSYPTVTKLRVISRHQQLIRMDFEDGFESVPMTKLLENAKQALVDCAVVVLSDYGKGVLADPHAWIQLARKHGKPVLVDPKSKDFSVYRGATVITPNLSEFEEVVGPCKDENEIVEKGTALLQQHNIAALLVTRGEQGMTLIQATEEPIHLPTQAREVYDVTGAGDTVISVMAATLATGEDLRTAMFLANVAAGIVVGKLGTATTNTTELHQALHDLHEFRYGILTVDELANVVESCQARGERVVMTNGCFDLLHAGHVQYLEEARQLGDRLIIAVNSDASVRQLKGEQRPINPLDQRMTVLAALASVDWVVSFSEETPEQLYCHILPDVLVKGGDYQVSEVAGGECVIDKGGEVRILTFKDGCSTSKMIANIQNKIETHT</sequence>
<dbReference type="InterPro" id="IPR029056">
    <property type="entry name" value="Ribokinase-like"/>
</dbReference>
<dbReference type="CDD" id="cd01172">
    <property type="entry name" value="RfaE_like"/>
    <property type="match status" value="1"/>
</dbReference>
<dbReference type="Gene3D" id="3.40.50.620">
    <property type="entry name" value="HUPs"/>
    <property type="match status" value="1"/>
</dbReference>
<dbReference type="SUPFAM" id="SSF52374">
    <property type="entry name" value="Nucleotidylyl transferase"/>
    <property type="match status" value="1"/>
</dbReference>
<organism evidence="16">
    <name type="scientific">hydrothermal vent metagenome</name>
    <dbReference type="NCBI Taxonomy" id="652676"/>
    <lineage>
        <taxon>unclassified sequences</taxon>
        <taxon>metagenomes</taxon>
        <taxon>ecological metagenomes</taxon>
    </lineage>
</organism>
<evidence type="ECO:0000313" key="16">
    <source>
        <dbReference type="EMBL" id="VAW85815.1"/>
    </source>
</evidence>
<comment type="catalytic activity">
    <reaction evidence="13">
        <text>D-glycero-beta-D-manno-heptose 1-phosphate + ATP + H(+) = ADP-D-glycero-beta-D-manno-heptose + diphosphate</text>
        <dbReference type="Rhea" id="RHEA:27465"/>
        <dbReference type="ChEBI" id="CHEBI:15378"/>
        <dbReference type="ChEBI" id="CHEBI:30616"/>
        <dbReference type="ChEBI" id="CHEBI:33019"/>
        <dbReference type="ChEBI" id="CHEBI:59967"/>
        <dbReference type="ChEBI" id="CHEBI:61593"/>
        <dbReference type="EC" id="2.7.7.70"/>
    </reaction>
</comment>
<name>A0A3B0YXN4_9ZZZZ</name>
<dbReference type="SUPFAM" id="SSF53613">
    <property type="entry name" value="Ribokinase-like"/>
    <property type="match status" value="1"/>
</dbReference>
<feature type="domain" description="Cytidyltransferase-like" evidence="15">
    <location>
        <begin position="345"/>
        <end position="437"/>
    </location>
</feature>
<dbReference type="InterPro" id="IPR011914">
    <property type="entry name" value="RfaE_dom_II"/>
</dbReference>
<evidence type="ECO:0000256" key="8">
    <source>
        <dbReference type="ARBA" id="ARBA00022741"/>
    </source>
</evidence>
<dbReference type="FunFam" id="3.40.1190.20:FF:000002">
    <property type="entry name" value="Bifunctional protein HldE"/>
    <property type="match status" value="1"/>
</dbReference>
<dbReference type="GO" id="GO:0009244">
    <property type="term" value="P:lipopolysaccharide core region biosynthetic process"/>
    <property type="evidence" value="ECO:0007669"/>
    <property type="project" value="UniProtKB-UniPathway"/>
</dbReference>
<dbReference type="InterPro" id="IPR011611">
    <property type="entry name" value="PfkB_dom"/>
</dbReference>
<dbReference type="InterPro" id="IPR004821">
    <property type="entry name" value="Cyt_trans-like"/>
</dbReference>
<dbReference type="GO" id="GO:0005829">
    <property type="term" value="C:cytosol"/>
    <property type="evidence" value="ECO:0007669"/>
    <property type="project" value="TreeGrafter"/>
</dbReference>
<dbReference type="PANTHER" id="PTHR46969">
    <property type="entry name" value="BIFUNCTIONAL PROTEIN HLDE"/>
    <property type="match status" value="1"/>
</dbReference>
<dbReference type="UniPathway" id="UPA00958"/>
<dbReference type="NCBIfam" id="NF008454">
    <property type="entry name" value="PRK11316.1"/>
    <property type="match status" value="1"/>
</dbReference>
<dbReference type="InterPro" id="IPR011913">
    <property type="entry name" value="RfaE_dom_I"/>
</dbReference>
<reference evidence="16" key="1">
    <citation type="submission" date="2018-06" db="EMBL/GenBank/DDBJ databases">
        <authorList>
            <person name="Zhirakovskaya E."/>
        </authorList>
    </citation>
    <scope>NUCLEOTIDE SEQUENCE</scope>
</reference>
<dbReference type="GO" id="GO:0033786">
    <property type="term" value="F:heptose-1-phosphate adenylyltransferase activity"/>
    <property type="evidence" value="ECO:0007669"/>
    <property type="project" value="TreeGrafter"/>
</dbReference>
<dbReference type="FunFam" id="3.40.50.620:FF:000028">
    <property type="entry name" value="Bifunctional protein HldE"/>
    <property type="match status" value="1"/>
</dbReference>
<dbReference type="PANTHER" id="PTHR46969:SF1">
    <property type="entry name" value="BIFUNCTIONAL PROTEIN HLDE"/>
    <property type="match status" value="1"/>
</dbReference>
<dbReference type="Pfam" id="PF00294">
    <property type="entry name" value="PfkB"/>
    <property type="match status" value="1"/>
</dbReference>
<dbReference type="InterPro" id="IPR023030">
    <property type="entry name" value="Bifunc_HldE"/>
</dbReference>
<evidence type="ECO:0000259" key="14">
    <source>
        <dbReference type="Pfam" id="PF00294"/>
    </source>
</evidence>
<keyword evidence="8" id="KW-0547">Nucleotide-binding</keyword>
<keyword evidence="6 16" id="KW-0808">Transferase</keyword>
<keyword evidence="11" id="KW-0511">Multifunctional enzyme</keyword>
<keyword evidence="10" id="KW-0067">ATP-binding</keyword>
<dbReference type="InterPro" id="IPR014729">
    <property type="entry name" value="Rossmann-like_a/b/a_fold"/>
</dbReference>
<evidence type="ECO:0000256" key="2">
    <source>
        <dbReference type="ARBA" id="ARBA00003753"/>
    </source>
</evidence>
<evidence type="ECO:0000256" key="12">
    <source>
        <dbReference type="ARBA" id="ARBA00023277"/>
    </source>
</evidence>
<dbReference type="GO" id="GO:0033785">
    <property type="term" value="F:heptose 7-phosphate kinase activity"/>
    <property type="evidence" value="ECO:0007669"/>
    <property type="project" value="TreeGrafter"/>
</dbReference>
<accession>A0A3B0YXN4</accession>
<dbReference type="GO" id="GO:0005524">
    <property type="term" value="F:ATP binding"/>
    <property type="evidence" value="ECO:0007669"/>
    <property type="project" value="UniProtKB-KW"/>
</dbReference>